<evidence type="ECO:0000313" key="2">
    <source>
        <dbReference type="EMBL" id="KKO98294.1"/>
    </source>
</evidence>
<feature type="region of interest" description="Disordered" evidence="1">
    <location>
        <begin position="130"/>
        <end position="159"/>
    </location>
</feature>
<dbReference type="OrthoDB" id="10380171at2759"/>
<comment type="caution">
    <text evidence="2">The sequence shown here is derived from an EMBL/GenBank/DDBJ whole genome shotgun (WGS) entry which is preliminary data.</text>
</comment>
<sequence length="159" mass="17575">MGIQRRKKRRLVPAIGSPQRHKLRELCSRAILEQVTYNEATNMPDIHLGVEAEPYMMDVPPTEPWLQPDNDSDILFNPSQMNVSESDIDLGVINASHQMYYSGITPGQPLGCNNNLEGLDLYATWDSPQYSEMASPSSQTESTGPSDAPLSPSVPICLT</sequence>
<evidence type="ECO:0000256" key="1">
    <source>
        <dbReference type="SAM" id="MobiDB-lite"/>
    </source>
</evidence>
<dbReference type="AlphaFoldDB" id="A0A0F9X0U0"/>
<dbReference type="EMBL" id="JOKZ01000436">
    <property type="protein sequence ID" value="KKO98294.1"/>
    <property type="molecule type" value="Genomic_DNA"/>
</dbReference>
<dbReference type="OMA" id="QYSEMAS"/>
<organism evidence="2 3">
    <name type="scientific">Trichoderma harzianum</name>
    <name type="common">Hypocrea lixii</name>
    <dbReference type="NCBI Taxonomy" id="5544"/>
    <lineage>
        <taxon>Eukaryota</taxon>
        <taxon>Fungi</taxon>
        <taxon>Dikarya</taxon>
        <taxon>Ascomycota</taxon>
        <taxon>Pezizomycotina</taxon>
        <taxon>Sordariomycetes</taxon>
        <taxon>Hypocreomycetidae</taxon>
        <taxon>Hypocreales</taxon>
        <taxon>Hypocreaceae</taxon>
        <taxon>Trichoderma</taxon>
    </lineage>
</organism>
<accession>A0A0F9X0U0</accession>
<feature type="compositionally biased region" description="Polar residues" evidence="1">
    <location>
        <begin position="130"/>
        <end position="145"/>
    </location>
</feature>
<name>A0A0F9X0U0_TRIHA</name>
<dbReference type="Proteomes" id="UP000034112">
    <property type="component" value="Unassembled WGS sequence"/>
</dbReference>
<gene>
    <name evidence="2" type="ORF">THAR02_09597</name>
</gene>
<proteinExistence type="predicted"/>
<protein>
    <submittedName>
        <fullName evidence="2">Uncharacterized protein</fullName>
    </submittedName>
</protein>
<reference evidence="3" key="1">
    <citation type="journal article" date="2015" name="Genome Announc.">
        <title>Draft whole-genome sequence of the biocontrol agent Trichoderma harzianum T6776.</title>
        <authorList>
            <person name="Baroncelli R."/>
            <person name="Piaggeschi G."/>
            <person name="Fiorini L."/>
            <person name="Bertolini E."/>
            <person name="Zapparata A."/>
            <person name="Pe M.E."/>
            <person name="Sarrocco S."/>
            <person name="Vannacci G."/>
        </authorList>
    </citation>
    <scope>NUCLEOTIDE SEQUENCE [LARGE SCALE GENOMIC DNA]</scope>
    <source>
        <strain evidence="3">T6776</strain>
    </source>
</reference>
<evidence type="ECO:0000313" key="3">
    <source>
        <dbReference type="Proteomes" id="UP000034112"/>
    </source>
</evidence>